<gene>
    <name evidence="16" type="ORF">C6568_14440</name>
</gene>
<evidence type="ECO:0000256" key="15">
    <source>
        <dbReference type="RuleBase" id="RU365021"/>
    </source>
</evidence>
<comment type="similarity">
    <text evidence="4 15">Belongs to the AcsB/BcsB family.</text>
</comment>
<feature type="transmembrane region" description="Helical" evidence="15">
    <location>
        <begin position="670"/>
        <end position="691"/>
    </location>
</feature>
<dbReference type="EMBL" id="CP027667">
    <property type="protein sequence ID" value="AVO50306.1"/>
    <property type="molecule type" value="Genomic_DNA"/>
</dbReference>
<evidence type="ECO:0000256" key="1">
    <source>
        <dbReference type="ARBA" id="ARBA00002057"/>
    </source>
</evidence>
<keyword evidence="10 15" id="KW-0812">Transmembrane</keyword>
<evidence type="ECO:0000256" key="10">
    <source>
        <dbReference type="ARBA" id="ARBA00022692"/>
    </source>
</evidence>
<dbReference type="GO" id="GO:0006011">
    <property type="term" value="P:UDP-alpha-D-glucose metabolic process"/>
    <property type="evidence" value="ECO:0007669"/>
    <property type="project" value="InterPro"/>
</dbReference>
<comment type="pathway">
    <text evidence="3 15">Glycan metabolism; bacterial cellulose biosynthesis.</text>
</comment>
<sequence length="704" mass="77344">MPGAMRLRGVDSEGRVRLNIRRDEMVASARLKLRFTLSPSLLPELSHLKVLLNDQLVQTVVLSKDRLGQPQVVEMDVDPAYFVDFNRLRFQFIGHYTLECEDPEHSSLWAEISPESTLVLGLRPLPLRAELDVLPAPFFDERDSRPVDVPFVHASQPSMGQLKAAGSLASWLGALAAYRGNRFSVFANELPPRDAIVIATNDNRPDFLRELPPVDQPTLSMMAHPHKPGALLLLVLGSDDEQVQRAADALVLGRAALSGQSMRVRQLDYPPLRKAYDAPRWITTERAVQLGELVERPEDLQVRGSTLNEELRIAARMPPDLFAWDSRGVPLSLQYQYTPTVSSDQGLLSISINDQFLKSYPLLASEEMRNKTGTVMLPFGSDDLYKGRSDVRIPAFMVGGDNQLQFSFQIPTTKMGRCRSIQPVVLQAGVDPQSTLDLTSFHHYIAMPSMAAFANSGFPFTRHADLSQTSVVLPSRPTTADVQLYLTALARMAAATGYPGTRFKLLAPAQLDQAGDTDILLISEGDRDGLLQRWSADLPALVAAGKRSVQPMERAMNAFSDLFRMKPAHADVTERGQALLEGDGPLAAVLGMQSPLRSGRSVVALSASDAPAMALLAGSLNDAGKVQAFHGDLTLLRGDAIESFRVKPTYYVGALPWWKRLWFHLHSSPGWLALAGILAGLLLTALVHGALRARARRRLDGGHD</sequence>
<keyword evidence="8 15" id="KW-0997">Cell inner membrane</keyword>
<dbReference type="UniPathway" id="UPA00694"/>
<keyword evidence="12 15" id="KW-1133">Transmembrane helix</keyword>
<evidence type="ECO:0000256" key="6">
    <source>
        <dbReference type="ARBA" id="ARBA00021844"/>
    </source>
</evidence>
<keyword evidence="7 15" id="KW-1003">Cell membrane</keyword>
<evidence type="ECO:0000256" key="3">
    <source>
        <dbReference type="ARBA" id="ARBA00005186"/>
    </source>
</evidence>
<protein>
    <recommendedName>
        <fullName evidence="6 15">Cyclic di-GMP-binding protein</fullName>
    </recommendedName>
    <alternativeName>
        <fullName evidence="14 15">Cellulose synthase regulatory subunit</fullName>
    </alternativeName>
</protein>
<dbReference type="Gene3D" id="2.60.120.260">
    <property type="entry name" value="Galactose-binding domain-like"/>
    <property type="match status" value="2"/>
</dbReference>
<keyword evidence="17" id="KW-1185">Reference proteome</keyword>
<evidence type="ECO:0000256" key="7">
    <source>
        <dbReference type="ARBA" id="ARBA00022475"/>
    </source>
</evidence>
<dbReference type="GO" id="GO:0005886">
    <property type="term" value="C:plasma membrane"/>
    <property type="evidence" value="ECO:0007669"/>
    <property type="project" value="UniProtKB-SubCell"/>
</dbReference>
<dbReference type="InterPro" id="IPR003920">
    <property type="entry name" value="Cell_synth_B"/>
</dbReference>
<keyword evidence="13 15" id="KW-0472">Membrane</keyword>
<keyword evidence="9 15" id="KW-0973">c-di-GMP</keyword>
<evidence type="ECO:0000256" key="14">
    <source>
        <dbReference type="ARBA" id="ARBA00033444"/>
    </source>
</evidence>
<evidence type="ECO:0000256" key="12">
    <source>
        <dbReference type="ARBA" id="ARBA00022989"/>
    </source>
</evidence>
<dbReference type="KEGG" id="mela:C6568_14440"/>
<evidence type="ECO:0000256" key="9">
    <source>
        <dbReference type="ARBA" id="ARBA00022636"/>
    </source>
</evidence>
<dbReference type="InterPro" id="IPR018513">
    <property type="entry name" value="Cell_synthase_bac"/>
</dbReference>
<name>A0A2R3QET2_9BURK</name>
<dbReference type="Pfam" id="PF03170">
    <property type="entry name" value="BcsB"/>
    <property type="match status" value="1"/>
</dbReference>
<keyword evidence="11 15" id="KW-0135">Cellulose biosynthesis</keyword>
<evidence type="ECO:0000256" key="8">
    <source>
        <dbReference type="ARBA" id="ARBA00022519"/>
    </source>
</evidence>
<accession>A0A2R3QET2</accession>
<evidence type="ECO:0000256" key="13">
    <source>
        <dbReference type="ARBA" id="ARBA00023136"/>
    </source>
</evidence>
<dbReference type="GO" id="GO:0030244">
    <property type="term" value="P:cellulose biosynthetic process"/>
    <property type="evidence" value="ECO:0007669"/>
    <property type="project" value="UniProtKB-KW"/>
</dbReference>
<evidence type="ECO:0000256" key="2">
    <source>
        <dbReference type="ARBA" id="ARBA00004377"/>
    </source>
</evidence>
<dbReference type="NCBIfam" id="NF008323">
    <property type="entry name" value="PRK11114.1-1"/>
    <property type="match status" value="1"/>
</dbReference>
<evidence type="ECO:0000313" key="16">
    <source>
        <dbReference type="EMBL" id="AVO50306.1"/>
    </source>
</evidence>
<organism evidence="16 17">
    <name type="scientific">Melaminivora suipulveris</name>
    <dbReference type="NCBI Taxonomy" id="2109913"/>
    <lineage>
        <taxon>Bacteria</taxon>
        <taxon>Pseudomonadati</taxon>
        <taxon>Pseudomonadota</taxon>
        <taxon>Betaproteobacteria</taxon>
        <taxon>Burkholderiales</taxon>
        <taxon>Comamonadaceae</taxon>
        <taxon>Melaminivora</taxon>
    </lineage>
</organism>
<dbReference type="PANTHER" id="PTHR39083:SF1">
    <property type="entry name" value="CYCLIC DI-GMP-BINDING PROTEIN"/>
    <property type="match status" value="1"/>
</dbReference>
<comment type="subunit">
    <text evidence="5 15">Tightly associated with the cellulose synthase catalytic subunit.</text>
</comment>
<evidence type="ECO:0000256" key="4">
    <source>
        <dbReference type="ARBA" id="ARBA00010714"/>
    </source>
</evidence>
<dbReference type="Proteomes" id="UP000237925">
    <property type="component" value="Chromosome"/>
</dbReference>
<reference evidence="16 17" key="1">
    <citation type="submission" date="2018-03" db="EMBL/GenBank/DDBJ databases">
        <title>Genome sequencing of Melaminivora sp.</title>
        <authorList>
            <person name="Kim S.-J."/>
            <person name="Heo J."/>
            <person name="Ahn J.-H."/>
            <person name="Kwon S.-W."/>
        </authorList>
    </citation>
    <scope>NUCLEOTIDE SEQUENCE [LARGE SCALE GENOMIC DNA]</scope>
    <source>
        <strain evidence="16 17">SC2-9</strain>
    </source>
</reference>
<dbReference type="OrthoDB" id="9806702at2"/>
<dbReference type="RefSeq" id="WP_106684757.1">
    <property type="nucleotide sequence ID" value="NZ_CP027667.1"/>
</dbReference>
<comment type="subcellular location">
    <subcellularLocation>
        <location evidence="2">Cell inner membrane</location>
        <topology evidence="2">Single-pass membrane protein</topology>
    </subcellularLocation>
</comment>
<dbReference type="AlphaFoldDB" id="A0A2R3QET2"/>
<proteinExistence type="inferred from homology"/>
<evidence type="ECO:0000256" key="11">
    <source>
        <dbReference type="ARBA" id="ARBA00022916"/>
    </source>
</evidence>
<comment type="function">
    <text evidence="1 15">Binds the cellulose synthase activator, bis-(3'-5') cyclic diguanylic acid (c-di-GMP).</text>
</comment>
<evidence type="ECO:0000256" key="5">
    <source>
        <dbReference type="ARBA" id="ARBA00011437"/>
    </source>
</evidence>
<dbReference type="PRINTS" id="PR01440">
    <property type="entry name" value="CELLSNTHASEB"/>
</dbReference>
<evidence type="ECO:0000313" key="17">
    <source>
        <dbReference type="Proteomes" id="UP000237925"/>
    </source>
</evidence>
<dbReference type="PANTHER" id="PTHR39083">
    <property type="entry name" value="CYCLIC DI-GMP-BINDING PROTEIN"/>
    <property type="match status" value="1"/>
</dbReference>